<name>A0ABZ2J479_9BACT</name>
<evidence type="ECO:0000256" key="1">
    <source>
        <dbReference type="ARBA" id="ARBA00006484"/>
    </source>
</evidence>
<dbReference type="EMBL" id="CP146609">
    <property type="protein sequence ID" value="WWX24044.1"/>
    <property type="molecule type" value="Genomic_DNA"/>
</dbReference>
<dbReference type="PRINTS" id="PR00080">
    <property type="entry name" value="SDRFAMILY"/>
</dbReference>
<organism evidence="2 3">
    <name type="scientific">Pseudodesulfovibrio methanolicus</name>
    <dbReference type="NCBI Taxonomy" id="3126690"/>
    <lineage>
        <taxon>Bacteria</taxon>
        <taxon>Pseudomonadati</taxon>
        <taxon>Thermodesulfobacteriota</taxon>
        <taxon>Desulfovibrionia</taxon>
        <taxon>Desulfovibrionales</taxon>
        <taxon>Desulfovibrionaceae</taxon>
    </lineage>
</organism>
<dbReference type="Proteomes" id="UP001385389">
    <property type="component" value="Chromosome"/>
</dbReference>
<dbReference type="CDD" id="cd05233">
    <property type="entry name" value="SDR_c"/>
    <property type="match status" value="1"/>
</dbReference>
<evidence type="ECO:0000313" key="2">
    <source>
        <dbReference type="EMBL" id="WWX24044.1"/>
    </source>
</evidence>
<gene>
    <name evidence="2" type="ORF">V8V93_07475</name>
</gene>
<dbReference type="PANTHER" id="PTHR43943">
    <property type="entry name" value="DEHYDROGENASE/REDUCTASE (SDR FAMILY) MEMBER 4"/>
    <property type="match status" value="1"/>
</dbReference>
<dbReference type="InterPro" id="IPR020904">
    <property type="entry name" value="Sc_DH/Rdtase_CS"/>
</dbReference>
<protein>
    <submittedName>
        <fullName evidence="2">SDR family NAD(P)-dependent oxidoreductase</fullName>
    </submittedName>
</protein>
<reference evidence="2 3" key="1">
    <citation type="submission" date="2024-03" db="EMBL/GenBank/DDBJ databases">
        <title>Phenotype and Genome Characterization of a Sulfate-Reducing Bacterium Pseudodesulfovibrio sp. strain 5S69, isolated from Petroleum Reservoir in Tatarstan (Russia).</title>
        <authorList>
            <person name="Bidzhieva S.K."/>
            <person name="Kadnikov V."/>
            <person name="Tourova T.P."/>
            <person name="Samigullina S.R."/>
            <person name="Sokolova D.S."/>
            <person name="Poltaraus A.B."/>
            <person name="Avtukh A.N."/>
            <person name="Tereshina V.M."/>
            <person name="Mardanov A.V."/>
            <person name="Nazina T.N."/>
        </authorList>
    </citation>
    <scope>NUCLEOTIDE SEQUENCE [LARGE SCALE GENOMIC DNA]</scope>
    <source>
        <strain evidence="2 3">5S69</strain>
    </source>
</reference>
<dbReference type="Gene3D" id="3.40.50.720">
    <property type="entry name" value="NAD(P)-binding Rossmann-like Domain"/>
    <property type="match status" value="1"/>
</dbReference>
<evidence type="ECO:0000313" key="3">
    <source>
        <dbReference type="Proteomes" id="UP001385389"/>
    </source>
</evidence>
<accession>A0ABZ2J479</accession>
<dbReference type="SUPFAM" id="SSF51735">
    <property type="entry name" value="NAD(P)-binding Rossmann-fold domains"/>
    <property type="match status" value="1"/>
</dbReference>
<dbReference type="InterPro" id="IPR002347">
    <property type="entry name" value="SDR_fam"/>
</dbReference>
<dbReference type="PRINTS" id="PR00081">
    <property type="entry name" value="GDHRDH"/>
</dbReference>
<comment type="similarity">
    <text evidence="1">Belongs to the short-chain dehydrogenases/reductases (SDR) family.</text>
</comment>
<dbReference type="PROSITE" id="PS00061">
    <property type="entry name" value="ADH_SHORT"/>
    <property type="match status" value="1"/>
</dbReference>
<sequence length="256" mass="27147">MQLDFTGKTVVVTGGTSGIGLAIATLFAELNAKVSVCARSAENVDRVVANLRSQGFEAHGKSVDVADSRSMFAYAKEVQATFGDIDVWISNAGVYPQHKLIDTPEDVWERTIRTNMTSIYLGGRIARDTMSGRGGVLINASSFASVMSSVGSGLYAATKAAVTSMTKTLAAELAPYGIRVNCYIPGVIDTAMTHPLLGKNGEAMRRTIALNRFGKPRDVATAVAFLASPYAEYISGTSLEISGGKFCTQNPTAAWE</sequence>
<dbReference type="InterPro" id="IPR036291">
    <property type="entry name" value="NAD(P)-bd_dom_sf"/>
</dbReference>
<dbReference type="RefSeq" id="WP_338669740.1">
    <property type="nucleotide sequence ID" value="NZ_CP146609.1"/>
</dbReference>
<dbReference type="Pfam" id="PF13561">
    <property type="entry name" value="adh_short_C2"/>
    <property type="match status" value="1"/>
</dbReference>
<keyword evidence="3" id="KW-1185">Reference proteome</keyword>
<proteinExistence type="inferred from homology"/>
<dbReference type="NCBIfam" id="NF005559">
    <property type="entry name" value="PRK07231.1"/>
    <property type="match status" value="1"/>
</dbReference>
<dbReference type="PANTHER" id="PTHR43943:SF2">
    <property type="entry name" value="DEHYDROGENASE_REDUCTASE 4"/>
    <property type="match status" value="1"/>
</dbReference>